<evidence type="ECO:0000313" key="3">
    <source>
        <dbReference type="EMBL" id="EST44515.1"/>
    </source>
</evidence>
<dbReference type="InterPro" id="IPR053215">
    <property type="entry name" value="TKL_Ser/Thr_kinase"/>
</dbReference>
<accession>V6LIT3</accession>
<evidence type="ECO:0000313" key="4">
    <source>
        <dbReference type="EMBL" id="KAH0572524.1"/>
    </source>
</evidence>
<feature type="region of interest" description="Disordered" evidence="1">
    <location>
        <begin position="1"/>
        <end position="28"/>
    </location>
</feature>
<feature type="compositionally biased region" description="Basic and acidic residues" evidence="1">
    <location>
        <begin position="1"/>
        <end position="11"/>
    </location>
</feature>
<keyword evidence="2" id="KW-0472">Membrane</keyword>
<protein>
    <submittedName>
        <fullName evidence="3">Cysteine-rich membrane protein 2</fullName>
    </submittedName>
</protein>
<dbReference type="OrthoDB" id="300641at2759"/>
<evidence type="ECO:0000256" key="2">
    <source>
        <dbReference type="SAM" id="Phobius"/>
    </source>
</evidence>
<sequence>MTEHSDHKDQRSFQSMNQGNNTKDNTKQNTVQAAADPDNCYSYYSEAPSECAECIRGYFLKDKNCVKCTDPCLTCMNAINCESCVRTHEMKNDKCIEKQGWFNECDQQNSCKLGTYCQKTKSGNRCIGCISPCLTCKNQNQCLSCADTHEMNTDQSCTLKCKSKKLDNACISNRQVICGSPEQKTACVCGYYNKNCLTCQQYIPVVPEPGICTDKLCKCDPNAIEICTGCIGMDYYLQKNKCVAVIGPYSCKTCLPGYQLNNGSCNFCLDGYQNIGDFCFLNQVEEDEEQIVPNNISVGIITGIVITIIIVVTGVAATITYQIIRKLKK</sequence>
<reference evidence="3 4" key="1">
    <citation type="journal article" date="2014" name="PLoS Genet.">
        <title>The Genome of Spironucleus salmonicida Highlights a Fish Pathogen Adapted to Fluctuating Environments.</title>
        <authorList>
            <person name="Xu F."/>
            <person name="Jerlstrom-Hultqvist J."/>
            <person name="Einarsson E."/>
            <person name="Astvaldsson A."/>
            <person name="Svard S.G."/>
            <person name="Andersson J.O."/>
        </authorList>
    </citation>
    <scope>NUCLEOTIDE SEQUENCE</scope>
    <source>
        <strain evidence="4">ATCC 50377</strain>
    </source>
</reference>
<dbReference type="AlphaFoldDB" id="V6LIT3"/>
<dbReference type="SUPFAM" id="SSF57184">
    <property type="entry name" value="Growth factor receptor domain"/>
    <property type="match status" value="1"/>
</dbReference>
<dbReference type="SMART" id="SM00261">
    <property type="entry name" value="FU"/>
    <property type="match status" value="2"/>
</dbReference>
<dbReference type="PANTHER" id="PTHR45756">
    <property type="entry name" value="PALMITOYLTRANSFERASE"/>
    <property type="match status" value="1"/>
</dbReference>
<keyword evidence="5" id="KW-1185">Reference proteome</keyword>
<keyword evidence="2" id="KW-0812">Transmembrane</keyword>
<organism evidence="3">
    <name type="scientific">Spironucleus salmonicida</name>
    <dbReference type="NCBI Taxonomy" id="348837"/>
    <lineage>
        <taxon>Eukaryota</taxon>
        <taxon>Metamonada</taxon>
        <taxon>Diplomonadida</taxon>
        <taxon>Hexamitidae</taxon>
        <taxon>Hexamitinae</taxon>
        <taxon>Spironucleus</taxon>
    </lineage>
</organism>
<name>V6LIT3_9EUKA</name>
<dbReference type="Proteomes" id="UP000018208">
    <property type="component" value="Unassembled WGS sequence"/>
</dbReference>
<gene>
    <name evidence="3" type="ORF">SS50377_15512</name>
    <name evidence="4" type="ORF">SS50377_24635</name>
</gene>
<dbReference type="InterPro" id="IPR009030">
    <property type="entry name" value="Growth_fac_rcpt_cys_sf"/>
</dbReference>
<dbReference type="PANTHER" id="PTHR45756:SF1">
    <property type="entry name" value="PROTEIN KINASE DOMAIN CONTAINING PROTEIN"/>
    <property type="match status" value="1"/>
</dbReference>
<dbReference type="InterPro" id="IPR006212">
    <property type="entry name" value="Furin_repeat"/>
</dbReference>
<dbReference type="EMBL" id="KI546115">
    <property type="protein sequence ID" value="EST44515.1"/>
    <property type="molecule type" value="Genomic_DNA"/>
</dbReference>
<reference evidence="4" key="2">
    <citation type="submission" date="2020-12" db="EMBL/GenBank/DDBJ databases">
        <title>New Spironucleus salmonicida genome in near-complete chromosomes.</title>
        <authorList>
            <person name="Xu F."/>
            <person name="Kurt Z."/>
            <person name="Jimenez-Gonzalez A."/>
            <person name="Astvaldsson A."/>
            <person name="Andersson J.O."/>
            <person name="Svard S.G."/>
        </authorList>
    </citation>
    <scope>NUCLEOTIDE SEQUENCE</scope>
    <source>
        <strain evidence="4">ATCC 50377</strain>
    </source>
</reference>
<evidence type="ECO:0000256" key="1">
    <source>
        <dbReference type="SAM" id="MobiDB-lite"/>
    </source>
</evidence>
<evidence type="ECO:0000313" key="5">
    <source>
        <dbReference type="Proteomes" id="UP000018208"/>
    </source>
</evidence>
<dbReference type="EMBL" id="AUWU02000005">
    <property type="protein sequence ID" value="KAH0572524.1"/>
    <property type="molecule type" value="Genomic_DNA"/>
</dbReference>
<proteinExistence type="predicted"/>
<keyword evidence="2" id="KW-1133">Transmembrane helix</keyword>
<feature type="compositionally biased region" description="Polar residues" evidence="1">
    <location>
        <begin position="12"/>
        <end position="28"/>
    </location>
</feature>
<feature type="transmembrane region" description="Helical" evidence="2">
    <location>
        <begin position="300"/>
        <end position="324"/>
    </location>
</feature>
<dbReference type="VEuPathDB" id="GiardiaDB:SS50377_24635"/>